<evidence type="ECO:0000313" key="5">
    <source>
        <dbReference type="EMBL" id="OIK23094.1"/>
    </source>
</evidence>
<dbReference type="InterPro" id="IPR042837">
    <property type="entry name" value="PTX3"/>
</dbReference>
<feature type="region of interest" description="Disordered" evidence="3">
    <location>
        <begin position="1"/>
        <end position="26"/>
    </location>
</feature>
<evidence type="ECO:0000256" key="1">
    <source>
        <dbReference type="ARBA" id="ARBA00022729"/>
    </source>
</evidence>
<dbReference type="SMART" id="SM00560">
    <property type="entry name" value="LamGL"/>
    <property type="match status" value="3"/>
</dbReference>
<protein>
    <recommendedName>
        <fullName evidence="4">LamG-like jellyroll fold domain-containing protein</fullName>
    </recommendedName>
</protein>
<gene>
    <name evidence="5" type="ORF">VT52_034475</name>
</gene>
<dbReference type="AlphaFoldDB" id="A0A1J4PSJ8"/>
<dbReference type="Gene3D" id="2.60.120.200">
    <property type="match status" value="3"/>
</dbReference>
<proteinExistence type="predicted"/>
<evidence type="ECO:0000256" key="3">
    <source>
        <dbReference type="SAM" id="MobiDB-lite"/>
    </source>
</evidence>
<evidence type="ECO:0000259" key="4">
    <source>
        <dbReference type="SMART" id="SM00560"/>
    </source>
</evidence>
<name>A0A1J4PSJ8_9ACTN</name>
<dbReference type="Proteomes" id="UP000034838">
    <property type="component" value="Unassembled WGS sequence"/>
</dbReference>
<feature type="domain" description="LamG-like jellyroll fold" evidence="4">
    <location>
        <begin position="171"/>
        <end position="313"/>
    </location>
</feature>
<evidence type="ECO:0000313" key="6">
    <source>
        <dbReference type="Proteomes" id="UP000034838"/>
    </source>
</evidence>
<reference evidence="5" key="1">
    <citation type="submission" date="2016-10" db="EMBL/GenBank/DDBJ databases">
        <title>Genome sequence of Streptomyces malaysiense MUSC 136.</title>
        <authorList>
            <person name="Lee L.-H."/>
            <person name="Ser H.-L."/>
        </authorList>
    </citation>
    <scope>NUCLEOTIDE SEQUENCE [LARGE SCALE GENOMIC DNA]</scope>
    <source>
        <strain evidence="5">MUSC 136</strain>
    </source>
</reference>
<keyword evidence="6" id="KW-1185">Reference proteome</keyword>
<dbReference type="OrthoDB" id="176279at2"/>
<organism evidence="5 6">
    <name type="scientific">Streptomyces malaysiense</name>
    <dbReference type="NCBI Taxonomy" id="1428626"/>
    <lineage>
        <taxon>Bacteria</taxon>
        <taxon>Bacillati</taxon>
        <taxon>Actinomycetota</taxon>
        <taxon>Actinomycetes</taxon>
        <taxon>Kitasatosporales</taxon>
        <taxon>Streptomycetaceae</taxon>
        <taxon>Streptomyces</taxon>
    </lineage>
</organism>
<sequence>MPKAPAISSGDYPASDPENPDDPWYDGVGKYGSFELKAADSDVTKYWFGINTDPTAANTITTSQGAARITKMLPAKEGLNFVTAKAFDQAGNGSEVRTYQFRVKAGQPERSMWSLDEAAGAATAASTTPARTVRLHGGAALGAEGKKGTGLHFDGTTGYADSDLTVVDTSDSFSVEAWVRMDQTPTTTAIIAAQPGNYSPGFELYYSQAYDRWVFNQYTSDAPGASIARVMAGTPGDAKVGEWAHLIGVYDGDAKQLRLYVNGKQAGATAYTTAWDARRGLQLGAGIYSGVHKSFFPGTIDDLRIFDRAVGAAEAGRLYQDQPLTSGRPARAVFPLDEGADAKETVGRAAEQPLTPHGGADLGASGIAGNSLRLNGSTGYAATDLPVLDTSRSYSVSAWVKPAEGATSGNRTVLSQSGTYYSPFYLSYEAAANTWSLRTSLEDVEAGNIRDQRVQANQPARTGEWTHLMAVYDADVQQIRLYVNGQLQGSAAAPRTWEAQGPLQVGRAIWTGQYVDQFQGDIDDVRAFDRPVADNEVRQIFQRRPLVKARWTFESASGSPLVTPDASASGNAMTLSGGAQIDSGWVDGGVTLDGVDDYGVTSKAPVDTSASFTVSAWVQAAAVPQKGVVLLSMPGTAQSALTVRYEPSATPDTDPGRWRIAMASADSAEASVQQVDNGKFFSATDWTHVAVAYDGFAKRLSLYVNGELEETACPDSNGDGAADDTDCTDRFSWADDVLAFKATQPMQLGRARTGTSTWGQYWPGTVSDLWAFQGALSNAQIEQLAVGWPGMPTEVPGDD</sequence>
<dbReference type="InterPro" id="IPR006558">
    <property type="entry name" value="LamG-like"/>
</dbReference>
<dbReference type="EMBL" id="LBDA02000154">
    <property type="protein sequence ID" value="OIK23094.1"/>
    <property type="molecule type" value="Genomic_DNA"/>
</dbReference>
<keyword evidence="1" id="KW-0732">Signal</keyword>
<feature type="domain" description="LamG-like jellyroll fold" evidence="4">
    <location>
        <begin position="610"/>
        <end position="779"/>
    </location>
</feature>
<comment type="caution">
    <text evidence="5">The sequence shown here is derived from an EMBL/GenBank/DDBJ whole genome shotgun (WGS) entry which is preliminary data.</text>
</comment>
<dbReference type="GO" id="GO:0006955">
    <property type="term" value="P:immune response"/>
    <property type="evidence" value="ECO:0007669"/>
    <property type="project" value="InterPro"/>
</dbReference>
<dbReference type="PANTHER" id="PTHR46943:SF1">
    <property type="entry name" value="PENTRAXIN-RELATED PROTEIN PTX3"/>
    <property type="match status" value="1"/>
</dbReference>
<evidence type="ECO:0000256" key="2">
    <source>
        <dbReference type="ARBA" id="ARBA00023157"/>
    </source>
</evidence>
<dbReference type="Pfam" id="PF13385">
    <property type="entry name" value="Laminin_G_3"/>
    <property type="match status" value="3"/>
</dbReference>
<dbReference type="InterPro" id="IPR013320">
    <property type="entry name" value="ConA-like_dom_sf"/>
</dbReference>
<accession>A0A1J4PSJ8</accession>
<dbReference type="SUPFAM" id="SSF49899">
    <property type="entry name" value="Concanavalin A-like lectins/glucanases"/>
    <property type="match status" value="3"/>
</dbReference>
<dbReference type="PANTHER" id="PTHR46943">
    <property type="entry name" value="PENTRAXIN-RELATED PROTEIN PTX3"/>
    <property type="match status" value="1"/>
</dbReference>
<keyword evidence="2" id="KW-1015">Disulfide bond</keyword>
<feature type="domain" description="LamG-like jellyroll fold" evidence="4">
    <location>
        <begin position="392"/>
        <end position="535"/>
    </location>
</feature>